<organism evidence="2 3">
    <name type="scientific">Nocardia pseudobrasiliensis</name>
    <dbReference type="NCBI Taxonomy" id="45979"/>
    <lineage>
        <taxon>Bacteria</taxon>
        <taxon>Bacillati</taxon>
        <taxon>Actinomycetota</taxon>
        <taxon>Actinomycetes</taxon>
        <taxon>Mycobacteriales</taxon>
        <taxon>Nocardiaceae</taxon>
        <taxon>Nocardia</taxon>
    </lineage>
</organism>
<accession>A0A370I327</accession>
<sequence length="107" mass="11151">MSDSGGSPELVVVPDDVQAVGQYVYNIADTMKQALDSAAREVDSLLTSGWTGDAADEFGTGWSETHDGGSQLMQALTSLAEKLGVTAANYRKTDSDSAESVGTLDMS</sequence>
<reference evidence="2 3" key="1">
    <citation type="submission" date="2018-07" db="EMBL/GenBank/DDBJ databases">
        <title>Genomic Encyclopedia of Type Strains, Phase IV (KMG-IV): sequencing the most valuable type-strain genomes for metagenomic binning, comparative biology and taxonomic classification.</title>
        <authorList>
            <person name="Goeker M."/>
        </authorList>
    </citation>
    <scope>NUCLEOTIDE SEQUENCE [LARGE SCALE GENOMIC DNA]</scope>
    <source>
        <strain evidence="2 3">DSM 44290</strain>
    </source>
</reference>
<dbReference type="AlphaFoldDB" id="A0A370I327"/>
<dbReference type="STRING" id="1210086.GCA_001613105_05551"/>
<gene>
    <name evidence="2" type="ORF">DFR76_108384</name>
</gene>
<dbReference type="Proteomes" id="UP000254869">
    <property type="component" value="Unassembled WGS sequence"/>
</dbReference>
<dbReference type="Pfam" id="PF06013">
    <property type="entry name" value="WXG100"/>
    <property type="match status" value="1"/>
</dbReference>
<evidence type="ECO:0000256" key="1">
    <source>
        <dbReference type="RuleBase" id="RU362001"/>
    </source>
</evidence>
<dbReference type="EMBL" id="QQBC01000008">
    <property type="protein sequence ID" value="RDI64551.1"/>
    <property type="molecule type" value="Genomic_DNA"/>
</dbReference>
<comment type="similarity">
    <text evidence="1">Belongs to the WXG100 family.</text>
</comment>
<dbReference type="Gene3D" id="1.10.287.1060">
    <property type="entry name" value="ESAT-6-like"/>
    <property type="match status" value="1"/>
</dbReference>
<dbReference type="SUPFAM" id="SSF140453">
    <property type="entry name" value="EsxAB dimer-like"/>
    <property type="match status" value="1"/>
</dbReference>
<protein>
    <recommendedName>
        <fullName evidence="1">ESAT-6-like protein</fullName>
    </recommendedName>
</protein>
<dbReference type="InterPro" id="IPR010310">
    <property type="entry name" value="T7SS_ESAT-6-like"/>
</dbReference>
<proteinExistence type="inferred from homology"/>
<evidence type="ECO:0000313" key="3">
    <source>
        <dbReference type="Proteomes" id="UP000254869"/>
    </source>
</evidence>
<dbReference type="RefSeq" id="WP_068003680.1">
    <property type="nucleotide sequence ID" value="NZ_QQBC01000008.1"/>
</dbReference>
<evidence type="ECO:0000313" key="2">
    <source>
        <dbReference type="EMBL" id="RDI64551.1"/>
    </source>
</evidence>
<keyword evidence="3" id="KW-1185">Reference proteome</keyword>
<comment type="caution">
    <text evidence="2">The sequence shown here is derived from an EMBL/GenBank/DDBJ whole genome shotgun (WGS) entry which is preliminary data.</text>
</comment>
<dbReference type="NCBIfam" id="TIGR03930">
    <property type="entry name" value="WXG100_ESAT6"/>
    <property type="match status" value="1"/>
</dbReference>
<name>A0A370I327_9NOCA</name>
<dbReference type="InterPro" id="IPR036689">
    <property type="entry name" value="ESAT-6-like_sf"/>
</dbReference>